<dbReference type="PROSITE" id="PS50106">
    <property type="entry name" value="PDZ"/>
    <property type="match status" value="1"/>
</dbReference>
<evidence type="ECO:0000259" key="5">
    <source>
        <dbReference type="PROSITE" id="PS50106"/>
    </source>
</evidence>
<dbReference type="Gene3D" id="2.30.42.10">
    <property type="match status" value="1"/>
</dbReference>
<evidence type="ECO:0000256" key="1">
    <source>
        <dbReference type="ARBA" id="ARBA00009179"/>
    </source>
</evidence>
<evidence type="ECO:0000256" key="4">
    <source>
        <dbReference type="ARBA" id="ARBA00022825"/>
    </source>
</evidence>
<comment type="caution">
    <text evidence="6">The sequence shown here is derived from an EMBL/GenBank/DDBJ whole genome shotgun (WGS) entry which is preliminary data.</text>
</comment>
<reference evidence="6 7" key="1">
    <citation type="submission" date="2017-09" db="EMBL/GenBank/DDBJ databases">
        <title>Depth-based differentiation of microbial function through sediment-hosted aquifers and enrichment of novel symbionts in the deep terrestrial subsurface.</title>
        <authorList>
            <person name="Probst A.J."/>
            <person name="Ladd B."/>
            <person name="Jarett J.K."/>
            <person name="Geller-Mcgrath D.E."/>
            <person name="Sieber C.M."/>
            <person name="Emerson J.B."/>
            <person name="Anantharaman K."/>
            <person name="Thomas B.C."/>
            <person name="Malmstrom R."/>
            <person name="Stieglmeier M."/>
            <person name="Klingl A."/>
            <person name="Woyke T."/>
            <person name="Ryan C.M."/>
            <person name="Banfield J.F."/>
        </authorList>
    </citation>
    <scope>NUCLEOTIDE SEQUENCE [LARGE SCALE GENOMIC DNA]</scope>
    <source>
        <strain evidence="6">CG11_big_fil_rev_8_21_14_0_20_37_11</strain>
    </source>
</reference>
<keyword evidence="2" id="KW-0645">Protease</keyword>
<dbReference type="AlphaFoldDB" id="A0A2H0NIB8"/>
<organism evidence="6 7">
    <name type="scientific">Candidatus Gottesmanbacteria bacterium CG11_big_fil_rev_8_21_14_0_20_37_11</name>
    <dbReference type="NCBI Taxonomy" id="1974575"/>
    <lineage>
        <taxon>Bacteria</taxon>
        <taxon>Candidatus Gottesmaniibacteriota</taxon>
    </lineage>
</organism>
<dbReference type="GO" id="GO:0030288">
    <property type="term" value="C:outer membrane-bounded periplasmic space"/>
    <property type="evidence" value="ECO:0007669"/>
    <property type="project" value="TreeGrafter"/>
</dbReference>
<protein>
    <recommendedName>
        <fullName evidence="5">PDZ domain-containing protein</fullName>
    </recommendedName>
</protein>
<dbReference type="Pfam" id="PF00595">
    <property type="entry name" value="PDZ"/>
    <property type="match status" value="1"/>
</dbReference>
<dbReference type="InterPro" id="IPR005151">
    <property type="entry name" value="Tail-specific_protease"/>
</dbReference>
<dbReference type="SUPFAM" id="SSF50156">
    <property type="entry name" value="PDZ domain-like"/>
    <property type="match status" value="1"/>
</dbReference>
<dbReference type="PANTHER" id="PTHR32060:SF30">
    <property type="entry name" value="CARBOXY-TERMINAL PROCESSING PROTEASE CTPA"/>
    <property type="match status" value="1"/>
</dbReference>
<comment type="similarity">
    <text evidence="1">Belongs to the peptidase S41A family.</text>
</comment>
<dbReference type="InterPro" id="IPR036034">
    <property type="entry name" value="PDZ_sf"/>
</dbReference>
<gene>
    <name evidence="6" type="ORF">COV53_02090</name>
</gene>
<dbReference type="SUPFAM" id="SSF52096">
    <property type="entry name" value="ClpP/crotonase"/>
    <property type="match status" value="1"/>
</dbReference>
<dbReference type="SMART" id="SM00228">
    <property type="entry name" value="PDZ"/>
    <property type="match status" value="1"/>
</dbReference>
<accession>A0A2H0NIB8</accession>
<evidence type="ECO:0000256" key="3">
    <source>
        <dbReference type="ARBA" id="ARBA00022801"/>
    </source>
</evidence>
<name>A0A2H0NIB8_9BACT</name>
<dbReference type="GO" id="GO:0004175">
    <property type="term" value="F:endopeptidase activity"/>
    <property type="evidence" value="ECO:0007669"/>
    <property type="project" value="TreeGrafter"/>
</dbReference>
<dbReference type="InterPro" id="IPR001478">
    <property type="entry name" value="PDZ"/>
</dbReference>
<dbReference type="CDD" id="cd06782">
    <property type="entry name" value="cpPDZ_CPP-like"/>
    <property type="match status" value="1"/>
</dbReference>
<dbReference type="Gene3D" id="3.30.750.44">
    <property type="match status" value="1"/>
</dbReference>
<dbReference type="EMBL" id="PCWS01000047">
    <property type="protein sequence ID" value="PIR08620.1"/>
    <property type="molecule type" value="Genomic_DNA"/>
</dbReference>
<evidence type="ECO:0000313" key="6">
    <source>
        <dbReference type="EMBL" id="PIR08620.1"/>
    </source>
</evidence>
<dbReference type="InterPro" id="IPR029045">
    <property type="entry name" value="ClpP/crotonase-like_dom_sf"/>
</dbReference>
<evidence type="ECO:0000256" key="2">
    <source>
        <dbReference type="ARBA" id="ARBA00022670"/>
    </source>
</evidence>
<dbReference type="FunFam" id="2.30.42.10:FF:000063">
    <property type="entry name" value="Peptidase, S41 family"/>
    <property type="match status" value="1"/>
</dbReference>
<dbReference type="Pfam" id="PF03572">
    <property type="entry name" value="Peptidase_S41"/>
    <property type="match status" value="1"/>
</dbReference>
<dbReference type="GO" id="GO:0007165">
    <property type="term" value="P:signal transduction"/>
    <property type="evidence" value="ECO:0007669"/>
    <property type="project" value="TreeGrafter"/>
</dbReference>
<proteinExistence type="inferred from homology"/>
<dbReference type="InterPro" id="IPR004447">
    <property type="entry name" value="Peptidase_S41A"/>
</dbReference>
<evidence type="ECO:0000313" key="7">
    <source>
        <dbReference type="Proteomes" id="UP000230707"/>
    </source>
</evidence>
<dbReference type="SMART" id="SM00245">
    <property type="entry name" value="TSPc"/>
    <property type="match status" value="1"/>
</dbReference>
<dbReference type="Proteomes" id="UP000230707">
    <property type="component" value="Unassembled WGS sequence"/>
</dbReference>
<dbReference type="GO" id="GO:0008236">
    <property type="term" value="F:serine-type peptidase activity"/>
    <property type="evidence" value="ECO:0007669"/>
    <property type="project" value="UniProtKB-KW"/>
</dbReference>
<feature type="domain" description="PDZ" evidence="5">
    <location>
        <begin position="97"/>
        <end position="173"/>
    </location>
</feature>
<keyword evidence="3" id="KW-0378">Hydrolase</keyword>
<dbReference type="CDD" id="cd07560">
    <property type="entry name" value="Peptidase_S41_CPP"/>
    <property type="match status" value="1"/>
</dbReference>
<keyword evidence="4" id="KW-0720">Serine protease</keyword>
<dbReference type="PANTHER" id="PTHR32060">
    <property type="entry name" value="TAIL-SPECIFIC PROTEASE"/>
    <property type="match status" value="1"/>
</dbReference>
<dbReference type="GO" id="GO:0006508">
    <property type="term" value="P:proteolysis"/>
    <property type="evidence" value="ECO:0007669"/>
    <property type="project" value="UniProtKB-KW"/>
</dbReference>
<dbReference type="Gene3D" id="3.90.226.10">
    <property type="entry name" value="2-enoyl-CoA Hydratase, Chain A, domain 1"/>
    <property type="match status" value="1"/>
</dbReference>
<sequence length="427" mass="46683">MKIRLVRNIVVALALVIVSFGIGYRLGLGGLNNQSFFSSVKIINQTGGKTSDVDFSRFWEVWNRLNRYYIDKKALDPQKMVFGAISGMVSAVGDPYTVFLPPDQNKEAKEDLGGKFQGIGAQLGVKDKKIVVIAPLKGEPAETAGLKPGDWIMKVDGKETMNWTLPEAVSKIRGEKGSKVMLTILHKDASSSADISVIRDEIKVPSVEWEAKKIPSSCWQGGKCEEVKEECGNCDLVFYIKLTRFGDQTSDEWTKAVTEINDKINSLSKSKVKGLVLDLRNNPGGYLMGSVFIASEFLNDGIVVSQEYASGQKQNYDVDRSGTLLTIPMVVLINKGSASASEIVAGALRDRKRAKLVGETTFGKGSIQEAQEMSDGSGIHITTAKWLTPSGKWVNSTGLEPDFSVSQDEAKPDTDFQLEKAIEVLLK</sequence>